<dbReference type="InterPro" id="IPR018247">
    <property type="entry name" value="EF_Hand_1_Ca_BS"/>
</dbReference>
<evidence type="ECO:0000256" key="6">
    <source>
        <dbReference type="ARBA" id="ARBA00022777"/>
    </source>
</evidence>
<evidence type="ECO:0000259" key="11">
    <source>
        <dbReference type="PROSITE" id="PS50011"/>
    </source>
</evidence>
<keyword evidence="6" id="KW-0418">Kinase</keyword>
<dbReference type="Gene3D" id="3.30.200.20">
    <property type="entry name" value="Phosphorylase Kinase, domain 1"/>
    <property type="match status" value="1"/>
</dbReference>
<dbReference type="Proteomes" id="UP001162131">
    <property type="component" value="Unassembled WGS sequence"/>
</dbReference>
<dbReference type="Gene3D" id="1.10.510.10">
    <property type="entry name" value="Transferase(Phosphotransferase) domain 1"/>
    <property type="match status" value="1"/>
</dbReference>
<dbReference type="SMART" id="SM00054">
    <property type="entry name" value="EFh"/>
    <property type="match status" value="4"/>
</dbReference>
<evidence type="ECO:0000256" key="9">
    <source>
        <dbReference type="ARBA" id="ARBA00024334"/>
    </source>
</evidence>
<evidence type="ECO:0000256" key="4">
    <source>
        <dbReference type="ARBA" id="ARBA00022679"/>
    </source>
</evidence>
<feature type="domain" description="EF-hand" evidence="12">
    <location>
        <begin position="443"/>
        <end position="472"/>
    </location>
</feature>
<keyword evidence="5" id="KW-0547">Nucleotide-binding</keyword>
<evidence type="ECO:0000313" key="13">
    <source>
        <dbReference type="EMBL" id="CAG9329286.1"/>
    </source>
</evidence>
<dbReference type="GO" id="GO:0005524">
    <property type="term" value="F:ATP binding"/>
    <property type="evidence" value="ECO:0007669"/>
    <property type="project" value="UniProtKB-KW"/>
</dbReference>
<comment type="subunit">
    <text evidence="2">Monomer.</text>
</comment>
<feature type="region of interest" description="Disordered" evidence="10">
    <location>
        <begin position="9"/>
        <end position="48"/>
    </location>
</feature>
<dbReference type="Pfam" id="PF13499">
    <property type="entry name" value="EF-hand_7"/>
    <property type="match status" value="2"/>
</dbReference>
<accession>A0AAU9K813</accession>
<feature type="compositionally biased region" description="Basic residues" evidence="10">
    <location>
        <begin position="19"/>
        <end position="33"/>
    </location>
</feature>
<name>A0AAU9K813_9CILI</name>
<dbReference type="InterPro" id="IPR011992">
    <property type="entry name" value="EF-hand-dom_pair"/>
</dbReference>
<keyword evidence="4" id="KW-0808">Transferase</keyword>
<evidence type="ECO:0000259" key="12">
    <source>
        <dbReference type="PROSITE" id="PS50222"/>
    </source>
</evidence>
<comment type="caution">
    <text evidence="13">The sequence shown here is derived from an EMBL/GenBank/DDBJ whole genome shotgun (WGS) entry which is preliminary data.</text>
</comment>
<evidence type="ECO:0000256" key="2">
    <source>
        <dbReference type="ARBA" id="ARBA00011245"/>
    </source>
</evidence>
<dbReference type="InterPro" id="IPR011009">
    <property type="entry name" value="Kinase-like_dom_sf"/>
</dbReference>
<feature type="domain" description="EF-hand" evidence="12">
    <location>
        <begin position="475"/>
        <end position="510"/>
    </location>
</feature>
<dbReference type="Pfam" id="PF00069">
    <property type="entry name" value="Pkinase"/>
    <property type="match status" value="1"/>
</dbReference>
<feature type="domain" description="EF-hand" evidence="12">
    <location>
        <begin position="372"/>
        <end position="407"/>
    </location>
</feature>
<dbReference type="AlphaFoldDB" id="A0AAU9K813"/>
<proteinExistence type="inferred from homology"/>
<dbReference type="GO" id="GO:0005509">
    <property type="term" value="F:calcium ion binding"/>
    <property type="evidence" value="ECO:0007669"/>
    <property type="project" value="InterPro"/>
</dbReference>
<comment type="similarity">
    <text evidence="9">Belongs to the protein kinase superfamily. Ser/Thr protein kinase family. CDPK subfamily.</text>
</comment>
<protein>
    <recommendedName>
        <fullName evidence="15">Calcium-dependent protein kinase</fullName>
    </recommendedName>
</protein>
<evidence type="ECO:0000256" key="8">
    <source>
        <dbReference type="ARBA" id="ARBA00022840"/>
    </source>
</evidence>
<dbReference type="EMBL" id="CAJZBQ010000047">
    <property type="protein sequence ID" value="CAG9329286.1"/>
    <property type="molecule type" value="Genomic_DNA"/>
</dbReference>
<evidence type="ECO:0000256" key="7">
    <source>
        <dbReference type="ARBA" id="ARBA00022837"/>
    </source>
</evidence>
<organism evidence="13 14">
    <name type="scientific">Blepharisma stoltei</name>
    <dbReference type="NCBI Taxonomy" id="1481888"/>
    <lineage>
        <taxon>Eukaryota</taxon>
        <taxon>Sar</taxon>
        <taxon>Alveolata</taxon>
        <taxon>Ciliophora</taxon>
        <taxon>Postciliodesmatophora</taxon>
        <taxon>Heterotrichea</taxon>
        <taxon>Heterotrichida</taxon>
        <taxon>Blepharismidae</taxon>
        <taxon>Blepharisma</taxon>
    </lineage>
</organism>
<feature type="compositionally biased region" description="Polar residues" evidence="10">
    <location>
        <begin position="34"/>
        <end position="46"/>
    </location>
</feature>
<reference evidence="13" key="1">
    <citation type="submission" date="2021-09" db="EMBL/GenBank/DDBJ databases">
        <authorList>
            <consortium name="AG Swart"/>
            <person name="Singh M."/>
            <person name="Singh A."/>
            <person name="Seah K."/>
            <person name="Emmerich C."/>
        </authorList>
    </citation>
    <scope>NUCLEOTIDE SEQUENCE</scope>
    <source>
        <strain evidence="13">ATCC30299</strain>
    </source>
</reference>
<dbReference type="InterPro" id="IPR050205">
    <property type="entry name" value="CDPK_Ser/Thr_kinases"/>
</dbReference>
<evidence type="ECO:0008006" key="15">
    <source>
        <dbReference type="Google" id="ProtNLM"/>
    </source>
</evidence>
<keyword evidence="7" id="KW-0106">Calcium</keyword>
<keyword evidence="3" id="KW-0723">Serine/threonine-protein kinase</keyword>
<dbReference type="PROSITE" id="PS00018">
    <property type="entry name" value="EF_HAND_1"/>
    <property type="match status" value="3"/>
</dbReference>
<dbReference type="PROSITE" id="PS50011">
    <property type="entry name" value="PROTEIN_KINASE_DOM"/>
    <property type="match status" value="1"/>
</dbReference>
<dbReference type="PROSITE" id="PS50222">
    <property type="entry name" value="EF_HAND_2"/>
    <property type="match status" value="3"/>
</dbReference>
<dbReference type="GO" id="GO:0004674">
    <property type="term" value="F:protein serine/threonine kinase activity"/>
    <property type="evidence" value="ECO:0007669"/>
    <property type="project" value="UniProtKB-KW"/>
</dbReference>
<dbReference type="FunFam" id="1.10.510.10:FF:000571">
    <property type="entry name" value="Maternal embryonic leucine zipper kinase"/>
    <property type="match status" value="1"/>
</dbReference>
<dbReference type="InterPro" id="IPR002048">
    <property type="entry name" value="EF_hand_dom"/>
</dbReference>
<gene>
    <name evidence="13" type="ORF">BSTOLATCC_MIC48110</name>
</gene>
<comment type="cofactor">
    <cofactor evidence="1">
        <name>Mg(2+)</name>
        <dbReference type="ChEBI" id="CHEBI:18420"/>
    </cofactor>
</comment>
<keyword evidence="14" id="KW-1185">Reference proteome</keyword>
<dbReference type="InterPro" id="IPR000719">
    <property type="entry name" value="Prot_kinase_dom"/>
</dbReference>
<evidence type="ECO:0000313" key="14">
    <source>
        <dbReference type="Proteomes" id="UP001162131"/>
    </source>
</evidence>
<evidence type="ECO:0000256" key="1">
    <source>
        <dbReference type="ARBA" id="ARBA00001946"/>
    </source>
</evidence>
<evidence type="ECO:0000256" key="5">
    <source>
        <dbReference type="ARBA" id="ARBA00022741"/>
    </source>
</evidence>
<dbReference type="SUPFAM" id="SSF47473">
    <property type="entry name" value="EF-hand"/>
    <property type="match status" value="1"/>
</dbReference>
<dbReference type="CDD" id="cd00051">
    <property type="entry name" value="EFh"/>
    <property type="match status" value="1"/>
</dbReference>
<dbReference type="SUPFAM" id="SSF56112">
    <property type="entry name" value="Protein kinase-like (PK-like)"/>
    <property type="match status" value="1"/>
</dbReference>
<dbReference type="Gene3D" id="1.10.238.10">
    <property type="entry name" value="EF-hand"/>
    <property type="match status" value="2"/>
</dbReference>
<evidence type="ECO:0000256" key="10">
    <source>
        <dbReference type="SAM" id="MobiDB-lite"/>
    </source>
</evidence>
<sequence>MGCCEFREETANINQQKSPPKKANTKGKYRKQNHSNLQRKSTSQPESLKIRTKSAGINRAKFIKTVPKAITENFIIIKKLETGLFGDNKLAIDKRNNCQRLIKEIKKSLINPKLEAKGWKEVNKLLELDHPHIAKVYEIVKSQDKIYFIFESLMGGNVFDRIIDGQINEYYASAYISDILGAMKYYHGRGIVHRNIRLENLVFESKSKDAIIKIMDFELPPGVCDLLTSQMDTLHYISPEMIQGKFSRTSSDIWSLGVVLYLMLTGRPPFIGKTSAELAKKIKQGLILSDELFREYSPKVKDLLKKMLEVDCTRRITAADALNHPWILENSKLNKKASRNEEAITQVSKFRAQTVIEKSIFTFIVSQFSDIAEEKEYIEIFKSLDSNNDGIISKAELIDKCKVLALEDIGEVEEILESCDIDGSGDIEYSEFILAATNWNEAAQVEKLRKAFNLYDKSGDGQLSLEELIEAVPGIEPSEWQKFFKEADVNNDGSLSFDEFKKFLLREMKSDPVKFRAK</sequence>
<keyword evidence="8" id="KW-0067">ATP-binding</keyword>
<dbReference type="PANTHER" id="PTHR24349">
    <property type="entry name" value="SERINE/THREONINE-PROTEIN KINASE"/>
    <property type="match status" value="1"/>
</dbReference>
<evidence type="ECO:0000256" key="3">
    <source>
        <dbReference type="ARBA" id="ARBA00022527"/>
    </source>
</evidence>
<feature type="domain" description="Protein kinase" evidence="11">
    <location>
        <begin position="74"/>
        <end position="327"/>
    </location>
</feature>